<dbReference type="InterPro" id="IPR036392">
    <property type="entry name" value="PLAT/LH2_dom_sf"/>
</dbReference>
<gene>
    <name evidence="3" type="ORF">M9458_026528</name>
</gene>
<dbReference type="InterPro" id="IPR001024">
    <property type="entry name" value="PLAT/LH2_dom"/>
</dbReference>
<feature type="domain" description="PLAT" evidence="2">
    <location>
        <begin position="2"/>
        <end position="50"/>
    </location>
</feature>
<proteinExistence type="predicted"/>
<dbReference type="SUPFAM" id="SSF49723">
    <property type="entry name" value="Lipase/lipooxygenase domain (PLAT/LH2 domain)"/>
    <property type="match status" value="1"/>
</dbReference>
<evidence type="ECO:0000259" key="2">
    <source>
        <dbReference type="PROSITE" id="PS50095"/>
    </source>
</evidence>
<reference evidence="3 4" key="1">
    <citation type="submission" date="2024-05" db="EMBL/GenBank/DDBJ databases">
        <title>Genome sequencing and assembly of Indian major carp, Cirrhinus mrigala (Hamilton, 1822).</title>
        <authorList>
            <person name="Mohindra V."/>
            <person name="Chowdhury L.M."/>
            <person name="Lal K."/>
            <person name="Jena J.K."/>
        </authorList>
    </citation>
    <scope>NUCLEOTIDE SEQUENCE [LARGE SCALE GENOMIC DNA]</scope>
    <source>
        <strain evidence="3">CM1030</strain>
        <tissue evidence="3">Blood</tissue>
    </source>
</reference>
<dbReference type="Gene3D" id="2.60.60.20">
    <property type="entry name" value="PLAT/LH2 domain"/>
    <property type="match status" value="1"/>
</dbReference>
<comment type="caution">
    <text evidence="1">Lacks conserved residue(s) required for the propagation of feature annotation.</text>
</comment>
<evidence type="ECO:0000256" key="1">
    <source>
        <dbReference type="PROSITE-ProRule" id="PRU00152"/>
    </source>
</evidence>
<feature type="non-terminal residue" evidence="3">
    <location>
        <position position="50"/>
    </location>
</feature>
<name>A0ABD0PUB8_CIRMR</name>
<keyword evidence="4" id="KW-1185">Reference proteome</keyword>
<organism evidence="3 4">
    <name type="scientific">Cirrhinus mrigala</name>
    <name type="common">Mrigala</name>
    <dbReference type="NCBI Taxonomy" id="683832"/>
    <lineage>
        <taxon>Eukaryota</taxon>
        <taxon>Metazoa</taxon>
        <taxon>Chordata</taxon>
        <taxon>Craniata</taxon>
        <taxon>Vertebrata</taxon>
        <taxon>Euteleostomi</taxon>
        <taxon>Actinopterygii</taxon>
        <taxon>Neopterygii</taxon>
        <taxon>Teleostei</taxon>
        <taxon>Ostariophysi</taxon>
        <taxon>Cypriniformes</taxon>
        <taxon>Cyprinidae</taxon>
        <taxon>Labeoninae</taxon>
        <taxon>Labeonini</taxon>
        <taxon>Cirrhinus</taxon>
    </lineage>
</organism>
<protein>
    <recommendedName>
        <fullName evidence="2">PLAT domain-containing protein</fullName>
    </recommendedName>
</protein>
<sequence>MPNYTVTVATGTQWFAGTDDYIYLTLVGSEGCSERTLLDKPLYNDFERGA</sequence>
<dbReference type="EMBL" id="JAMKFB020000013">
    <property type="protein sequence ID" value="KAL0177634.1"/>
    <property type="molecule type" value="Genomic_DNA"/>
</dbReference>
<dbReference type="Pfam" id="PF01477">
    <property type="entry name" value="PLAT"/>
    <property type="match status" value="1"/>
</dbReference>
<dbReference type="PROSITE" id="PS50095">
    <property type="entry name" value="PLAT"/>
    <property type="match status" value="1"/>
</dbReference>
<dbReference type="AlphaFoldDB" id="A0ABD0PUB8"/>
<dbReference type="Proteomes" id="UP001529510">
    <property type="component" value="Unassembled WGS sequence"/>
</dbReference>
<accession>A0ABD0PUB8</accession>
<evidence type="ECO:0000313" key="4">
    <source>
        <dbReference type="Proteomes" id="UP001529510"/>
    </source>
</evidence>
<comment type="caution">
    <text evidence="3">The sequence shown here is derived from an EMBL/GenBank/DDBJ whole genome shotgun (WGS) entry which is preliminary data.</text>
</comment>
<evidence type="ECO:0000313" key="3">
    <source>
        <dbReference type="EMBL" id="KAL0177634.1"/>
    </source>
</evidence>